<accession>A0ABM5JBH5</accession>
<reference evidence="2" key="2">
    <citation type="submission" date="2025-05" db="UniProtKB">
        <authorList>
            <consortium name="EnsemblMetazoa"/>
        </authorList>
    </citation>
    <scope>IDENTIFICATION</scope>
</reference>
<keyword evidence="1" id="KW-0732">Signal</keyword>
<dbReference type="RefSeq" id="XP_044316175.1">
    <property type="nucleotide sequence ID" value="XM_044460240.1"/>
</dbReference>
<dbReference type="EnsemblMetazoa" id="XM_044460240.1">
    <property type="protein sequence ID" value="XP_044316175.1"/>
    <property type="gene ID" value="LOC123037794"/>
</dbReference>
<name>A0ABM5JBH5_DRORH</name>
<keyword evidence="3" id="KW-1185">Reference proteome</keyword>
<feature type="chain" id="PRO_5045703975" evidence="1">
    <location>
        <begin position="27"/>
        <end position="56"/>
    </location>
</feature>
<feature type="signal peptide" evidence="1">
    <location>
        <begin position="1"/>
        <end position="26"/>
    </location>
</feature>
<dbReference type="GeneID" id="123037794"/>
<evidence type="ECO:0000256" key="1">
    <source>
        <dbReference type="SAM" id="SignalP"/>
    </source>
</evidence>
<evidence type="ECO:0000313" key="3">
    <source>
        <dbReference type="Proteomes" id="UP001652680"/>
    </source>
</evidence>
<protein>
    <submittedName>
        <fullName evidence="2">Uncharacterized protein</fullName>
    </submittedName>
</protein>
<organism evidence="2 3">
    <name type="scientific">Drosophila rhopaloa</name>
    <name type="common">Fruit fly</name>
    <dbReference type="NCBI Taxonomy" id="1041015"/>
    <lineage>
        <taxon>Eukaryota</taxon>
        <taxon>Metazoa</taxon>
        <taxon>Ecdysozoa</taxon>
        <taxon>Arthropoda</taxon>
        <taxon>Hexapoda</taxon>
        <taxon>Insecta</taxon>
        <taxon>Pterygota</taxon>
        <taxon>Neoptera</taxon>
        <taxon>Endopterygota</taxon>
        <taxon>Diptera</taxon>
        <taxon>Brachycera</taxon>
        <taxon>Muscomorpha</taxon>
        <taxon>Ephydroidea</taxon>
        <taxon>Drosophilidae</taxon>
        <taxon>Drosophila</taxon>
        <taxon>Sophophora</taxon>
    </lineage>
</organism>
<proteinExistence type="predicted"/>
<dbReference type="Proteomes" id="UP001652680">
    <property type="component" value="Unassembled WGS sequence"/>
</dbReference>
<sequence length="56" mass="6518">MIPSLSPVSSWLVMLLILMQLIEVWPNCCSCPSVRCKIPQWPCCDKKSKWWNSFFG</sequence>
<reference evidence="3" key="1">
    <citation type="journal article" date="2021" name="Elife">
        <title>Highly contiguous assemblies of 101 drosophilid genomes.</title>
        <authorList>
            <person name="Kim B.Y."/>
            <person name="Wang J.R."/>
            <person name="Miller D.E."/>
            <person name="Barmina O."/>
            <person name="Delaney E."/>
            <person name="Thompson A."/>
            <person name="Comeault A.A."/>
            <person name="Peede D."/>
            <person name="D'Agostino E.R."/>
            <person name="Pelaez J."/>
            <person name="Aguilar J.M."/>
            <person name="Haji D."/>
            <person name="Matsunaga T."/>
            <person name="Armstrong E.E."/>
            <person name="Zych M."/>
            <person name="Ogawa Y."/>
            <person name="Stamenkovic-Radak M."/>
            <person name="Jelic M."/>
            <person name="Veselinovic M.S."/>
            <person name="Tanaskovic M."/>
            <person name="Eric P."/>
            <person name="Gao J.J."/>
            <person name="Katoh T.K."/>
            <person name="Toda M.J."/>
            <person name="Watabe H."/>
            <person name="Watada M."/>
            <person name="Davis J.S."/>
            <person name="Moyle L.C."/>
            <person name="Manoli G."/>
            <person name="Bertolini E."/>
            <person name="Kostal V."/>
            <person name="Hawley R.S."/>
            <person name="Takahashi A."/>
            <person name="Jones C.D."/>
            <person name="Price D.K."/>
            <person name="Whiteman N."/>
            <person name="Kopp A."/>
            <person name="Matute D.R."/>
            <person name="Petrov D.A."/>
        </authorList>
    </citation>
    <scope>NUCLEOTIDE SEQUENCE [LARGE SCALE GENOMIC DNA]</scope>
</reference>
<evidence type="ECO:0000313" key="2">
    <source>
        <dbReference type="EnsemblMetazoa" id="XP_044316175.1"/>
    </source>
</evidence>